<dbReference type="Proteomes" id="UP000198939">
    <property type="component" value="Unassembled WGS sequence"/>
</dbReference>
<sequence>MIELVIGDVVIRAGGDFDGANLQRIIRAVRSA</sequence>
<reference evidence="1" key="2">
    <citation type="submission" date="2016-10" db="EMBL/GenBank/DDBJ databases">
        <authorList>
            <person name="de Groot N.N."/>
        </authorList>
    </citation>
    <scope>NUCLEOTIDE SEQUENCE [LARGE SCALE GENOMIC DNA]</scope>
    <source>
        <strain evidence="1">CCBAU85039</strain>
    </source>
</reference>
<gene>
    <name evidence="1" type="ORF">RTCCBAU85039_3617</name>
    <name evidence="2" type="ORF">SAMN05216228_101591</name>
</gene>
<evidence type="ECO:0000313" key="2">
    <source>
        <dbReference type="EMBL" id="SEO33356.1"/>
    </source>
</evidence>
<evidence type="ECO:0000313" key="3">
    <source>
        <dbReference type="Proteomes" id="UP000183063"/>
    </source>
</evidence>
<keyword evidence="4" id="KW-1185">Reference proteome</keyword>
<dbReference type="EMBL" id="FNXB01000018">
    <property type="protein sequence ID" value="SEI00201.1"/>
    <property type="molecule type" value="Genomic_DNA"/>
</dbReference>
<dbReference type="Proteomes" id="UP000183063">
    <property type="component" value="Unassembled WGS sequence"/>
</dbReference>
<evidence type="ECO:0000313" key="4">
    <source>
        <dbReference type="Proteomes" id="UP000198939"/>
    </source>
</evidence>
<accession>A0A1H8NUN7</accession>
<protein>
    <submittedName>
        <fullName evidence="2">Transposase</fullName>
    </submittedName>
</protein>
<proteinExistence type="predicted"/>
<dbReference type="AlphaFoldDB" id="A0A1H8NUN7"/>
<organism evidence="1 3">
    <name type="scientific">Rhizobium tibeticum</name>
    <dbReference type="NCBI Taxonomy" id="501024"/>
    <lineage>
        <taxon>Bacteria</taxon>
        <taxon>Pseudomonadati</taxon>
        <taxon>Pseudomonadota</taxon>
        <taxon>Alphaproteobacteria</taxon>
        <taxon>Hyphomicrobiales</taxon>
        <taxon>Rhizobiaceae</taxon>
        <taxon>Rhizobium/Agrobacterium group</taxon>
        <taxon>Rhizobium</taxon>
    </lineage>
</organism>
<reference evidence="3" key="3">
    <citation type="submission" date="2016-10" db="EMBL/GenBank/DDBJ databases">
        <authorList>
            <person name="Wibberg D."/>
        </authorList>
    </citation>
    <scope>NUCLEOTIDE SEQUENCE [LARGE SCALE GENOMIC DNA]</scope>
</reference>
<reference evidence="2 4" key="1">
    <citation type="submission" date="2016-10" db="EMBL/GenBank/DDBJ databases">
        <authorList>
            <person name="Varghese N."/>
            <person name="Submissions S."/>
        </authorList>
    </citation>
    <scope>NUCLEOTIDE SEQUENCE [LARGE SCALE GENOMIC DNA]</scope>
    <source>
        <strain evidence="2 4">CGMCC 1.7071</strain>
    </source>
</reference>
<dbReference type="EMBL" id="FOCV01000015">
    <property type="protein sequence ID" value="SEO33356.1"/>
    <property type="molecule type" value="Genomic_DNA"/>
</dbReference>
<name>A0A1H8NUN7_9HYPH</name>
<evidence type="ECO:0000313" key="1">
    <source>
        <dbReference type="EMBL" id="SEI00201.1"/>
    </source>
</evidence>